<reference evidence="2" key="1">
    <citation type="submission" date="2022-07" db="EMBL/GenBank/DDBJ databases">
        <title>Phylogenomic reconstructions and comparative analyses of Kickxellomycotina fungi.</title>
        <authorList>
            <person name="Reynolds N.K."/>
            <person name="Stajich J.E."/>
            <person name="Barry K."/>
            <person name="Grigoriev I.V."/>
            <person name="Crous P."/>
            <person name="Smith M.E."/>
        </authorList>
    </citation>
    <scope>NUCLEOTIDE SEQUENCE</scope>
    <source>
        <strain evidence="2">BCRC 34381</strain>
    </source>
</reference>
<dbReference type="Proteomes" id="UP001143981">
    <property type="component" value="Unassembled WGS sequence"/>
</dbReference>
<dbReference type="AlphaFoldDB" id="A0A9W8CX15"/>
<feature type="region of interest" description="Disordered" evidence="1">
    <location>
        <begin position="1"/>
        <end position="30"/>
    </location>
</feature>
<feature type="region of interest" description="Disordered" evidence="1">
    <location>
        <begin position="73"/>
        <end position="146"/>
    </location>
</feature>
<name>A0A9W8CX15_9FUNG</name>
<keyword evidence="3" id="KW-1185">Reference proteome</keyword>
<evidence type="ECO:0000313" key="2">
    <source>
        <dbReference type="EMBL" id="KAJ1727273.1"/>
    </source>
</evidence>
<evidence type="ECO:0000256" key="1">
    <source>
        <dbReference type="SAM" id="MobiDB-lite"/>
    </source>
</evidence>
<comment type="caution">
    <text evidence="2">The sequence shown here is derived from an EMBL/GenBank/DDBJ whole genome shotgun (WGS) entry which is preliminary data.</text>
</comment>
<protein>
    <submittedName>
        <fullName evidence="2">Uncharacterized protein</fullName>
    </submittedName>
</protein>
<gene>
    <name evidence="2" type="ORF">LPJ61_004661</name>
</gene>
<feature type="region of interest" description="Disordered" evidence="1">
    <location>
        <begin position="320"/>
        <end position="351"/>
    </location>
</feature>
<evidence type="ECO:0000313" key="3">
    <source>
        <dbReference type="Proteomes" id="UP001143981"/>
    </source>
</evidence>
<organism evidence="2 3">
    <name type="scientific">Coemansia biformis</name>
    <dbReference type="NCBI Taxonomy" id="1286918"/>
    <lineage>
        <taxon>Eukaryota</taxon>
        <taxon>Fungi</taxon>
        <taxon>Fungi incertae sedis</taxon>
        <taxon>Zoopagomycota</taxon>
        <taxon>Kickxellomycotina</taxon>
        <taxon>Kickxellomycetes</taxon>
        <taxon>Kickxellales</taxon>
        <taxon>Kickxellaceae</taxon>
        <taxon>Coemansia</taxon>
    </lineage>
</organism>
<feature type="compositionally biased region" description="Polar residues" evidence="1">
    <location>
        <begin position="121"/>
        <end position="134"/>
    </location>
</feature>
<proteinExistence type="predicted"/>
<feature type="compositionally biased region" description="Low complexity" evidence="1">
    <location>
        <begin position="100"/>
        <end position="112"/>
    </location>
</feature>
<sequence>MAAAMSPAMDVVATGTANNQQPDRVSCRNADNEAIIPDLDSSATIDTESRVSSGADFDEWMAEHATLEAEWEENVPAGCHASGESDSDEAADEDVDMRSAWAEAQREWAAARTEPRDSPDKSQASTVGVQTVASSDGDDAAHVNGMDTPENMLTAIRRQLRAIFDSANVPADARDKAVDDVICLVGGELDDIMDIAEQSLAECKQAHSSWNARESALNAQSQKHDSALAYMKAKSHQLELTVKALSISLERESKAHEATRKAFQAVRSANKESRAQLDERLHLTVLDSASVVAQLTQMKAKQRALINANRAMATKLAKAREAPQALAAPDKAAPRQSSAGRASPAAAKGDTALGADHLATSDIKPCGQHHTSPVELCLLASDSDCCDVVLRAGEHARRRRRRHGWD</sequence>
<feature type="compositionally biased region" description="Acidic residues" evidence="1">
    <location>
        <begin position="85"/>
        <end position="95"/>
    </location>
</feature>
<accession>A0A9W8CX15</accession>
<dbReference type="EMBL" id="JANBOI010001158">
    <property type="protein sequence ID" value="KAJ1727273.1"/>
    <property type="molecule type" value="Genomic_DNA"/>
</dbReference>
<feature type="compositionally biased region" description="Low complexity" evidence="1">
    <location>
        <begin position="322"/>
        <end position="331"/>
    </location>
</feature>